<keyword evidence="1" id="KW-0732">Signal</keyword>
<comment type="caution">
    <text evidence="2">The sequence shown here is derived from an EMBL/GenBank/DDBJ whole genome shotgun (WGS) entry which is preliminary data.</text>
</comment>
<keyword evidence="3" id="KW-1185">Reference proteome</keyword>
<feature type="chain" id="PRO_5022118485" evidence="1">
    <location>
        <begin position="34"/>
        <end position="403"/>
    </location>
</feature>
<name>A0A543KFW8_9RHOB</name>
<dbReference type="InterPro" id="IPR010869">
    <property type="entry name" value="DUF1501"/>
</dbReference>
<evidence type="ECO:0000256" key="1">
    <source>
        <dbReference type="SAM" id="SignalP"/>
    </source>
</evidence>
<dbReference type="PROSITE" id="PS51318">
    <property type="entry name" value="TAT"/>
    <property type="match status" value="1"/>
</dbReference>
<evidence type="ECO:0000313" key="2">
    <source>
        <dbReference type="EMBL" id="TQM93964.1"/>
    </source>
</evidence>
<dbReference type="InterPro" id="IPR006311">
    <property type="entry name" value="TAT_signal"/>
</dbReference>
<reference evidence="2 3" key="1">
    <citation type="submission" date="2019-06" db="EMBL/GenBank/DDBJ databases">
        <title>Genomic Encyclopedia of Archaeal and Bacterial Type Strains, Phase II (KMG-II): from individual species to whole genera.</title>
        <authorList>
            <person name="Goeker M."/>
        </authorList>
    </citation>
    <scope>NUCLEOTIDE SEQUENCE [LARGE SCALE GENOMIC DNA]</scope>
    <source>
        <strain evidence="2 3">DSM 18423</strain>
    </source>
</reference>
<accession>A0A543KFW8</accession>
<evidence type="ECO:0000313" key="3">
    <source>
        <dbReference type="Proteomes" id="UP000320582"/>
    </source>
</evidence>
<dbReference type="OrthoDB" id="9779968at2"/>
<organism evidence="2 3">
    <name type="scientific">Roseinatronobacter monicus</name>
    <dbReference type="NCBI Taxonomy" id="393481"/>
    <lineage>
        <taxon>Bacteria</taxon>
        <taxon>Pseudomonadati</taxon>
        <taxon>Pseudomonadota</taxon>
        <taxon>Alphaproteobacteria</taxon>
        <taxon>Rhodobacterales</taxon>
        <taxon>Paracoccaceae</taxon>
        <taxon>Roseinatronobacter</taxon>
    </lineage>
</organism>
<proteinExistence type="predicted"/>
<dbReference type="Pfam" id="PF07394">
    <property type="entry name" value="DUF1501"/>
    <property type="match status" value="1"/>
</dbReference>
<dbReference type="RefSeq" id="WP_142082288.1">
    <property type="nucleotide sequence ID" value="NZ_VFPT01000001.1"/>
</dbReference>
<gene>
    <name evidence="2" type="ORF">BD293_2619</name>
</gene>
<protein>
    <submittedName>
        <fullName evidence="2">Uncharacterized protein (DUF1501 family)</fullName>
    </submittedName>
</protein>
<dbReference type="EMBL" id="VFPT01000001">
    <property type="protein sequence ID" value="TQM93964.1"/>
    <property type="molecule type" value="Genomic_DNA"/>
</dbReference>
<dbReference type="Proteomes" id="UP000320582">
    <property type="component" value="Unassembled WGS sequence"/>
</dbReference>
<dbReference type="PANTHER" id="PTHR43737:SF1">
    <property type="entry name" value="DUF1501 DOMAIN-CONTAINING PROTEIN"/>
    <property type="match status" value="1"/>
</dbReference>
<sequence>MTHTQTRRAFVTRSLALGCSLAASPLITPIALAGGPGENRLVVIILRGAMDGLDVLRPVGDRHLAALRPGLFGADAAGPTLALDDFFTLHPALDGLLPLWQAGELAFVPATSTPYRDRRSHFDGQDHLEAGTAGQMPPALSRDGWLNRLLTLLPGVDARTAFAVGRERMLILEGAAPMTQWEPGTDLNLSPQSRLLLGHLFQADPLFAEPGRTALDMTGATLADLPEDEMAGMMAQTSAGDADGLAAYVAQQMRGETRIASFSLSGWDTHQAQSRAILPALARLQAAILTLRTGLGPLWGQTTVLAMTEFGRTMRENGSRGTDHGTGGAMLLAGGAIRGKRMIGGWPGLAEADMYAGRDLMPLRDIRAYSAWAMRDLFGLRASDVAATVFPGLDMGETPDLLL</sequence>
<dbReference type="AlphaFoldDB" id="A0A543KFW8"/>
<dbReference type="PANTHER" id="PTHR43737">
    <property type="entry name" value="BLL7424 PROTEIN"/>
    <property type="match status" value="1"/>
</dbReference>
<feature type="signal peptide" evidence="1">
    <location>
        <begin position="1"/>
        <end position="33"/>
    </location>
</feature>